<dbReference type="Proteomes" id="UP000264313">
    <property type="component" value="Unassembled WGS sequence"/>
</dbReference>
<sequence>MQRFNTLLKQPELIELNKRTLESQAAQKLWVEIAPDNMAQFSHISSIKNNQFTVYANNNAVAAKIKLLIPSLLIKLEKQGYEVTAIRVKVQAKSSPLPVPKFTKSLSTEAIHQLQKLEVKLSGTSLGESLAKLLKNASK</sequence>
<dbReference type="Pfam" id="PF05258">
    <property type="entry name" value="DciA"/>
    <property type="match status" value="1"/>
</dbReference>
<accession>A0A351R824</accession>
<protein>
    <submittedName>
        <fullName evidence="1">DUF721 domain-containing protein</fullName>
    </submittedName>
</protein>
<dbReference type="AlphaFoldDB" id="A0A351R824"/>
<proteinExistence type="predicted"/>
<dbReference type="InterPro" id="IPR007922">
    <property type="entry name" value="DciA-like"/>
</dbReference>
<name>A0A351R824_9PROT</name>
<comment type="caution">
    <text evidence="1">The sequence shown here is derived from an EMBL/GenBank/DDBJ whole genome shotgun (WGS) entry which is preliminary data.</text>
</comment>
<evidence type="ECO:0000313" key="1">
    <source>
        <dbReference type="EMBL" id="HBA08195.1"/>
    </source>
</evidence>
<gene>
    <name evidence="1" type="ORF">DCW48_00420</name>
</gene>
<reference evidence="1 2" key="1">
    <citation type="journal article" date="2018" name="Nat. Biotechnol.">
        <title>A standardized bacterial taxonomy based on genome phylogeny substantially revises the tree of life.</title>
        <authorList>
            <person name="Parks D.H."/>
            <person name="Chuvochina M."/>
            <person name="Waite D.W."/>
            <person name="Rinke C."/>
            <person name="Skarshewski A."/>
            <person name="Chaumeil P.A."/>
            <person name="Hugenholtz P."/>
        </authorList>
    </citation>
    <scope>NUCLEOTIDE SEQUENCE [LARGE SCALE GENOMIC DNA]</scope>
    <source>
        <strain evidence="1">UBA9958</strain>
    </source>
</reference>
<dbReference type="EMBL" id="DNAA01000011">
    <property type="protein sequence ID" value="HBA08195.1"/>
    <property type="molecule type" value="Genomic_DNA"/>
</dbReference>
<evidence type="ECO:0000313" key="2">
    <source>
        <dbReference type="Proteomes" id="UP000264313"/>
    </source>
</evidence>
<dbReference type="STRING" id="1132855.GCA_000384255_00667"/>
<organism evidence="1 2">
    <name type="scientific">Methylotenera mobilis</name>
    <dbReference type="NCBI Taxonomy" id="359408"/>
    <lineage>
        <taxon>Bacteria</taxon>
        <taxon>Pseudomonadati</taxon>
        <taxon>Pseudomonadota</taxon>
        <taxon>Betaproteobacteria</taxon>
        <taxon>Nitrosomonadales</taxon>
        <taxon>Methylophilaceae</taxon>
        <taxon>Methylotenera</taxon>
    </lineage>
</organism>